<sequence length="437" mass="48019">MNAFINSTDGSSRRQFISGAAKTFLGVGLMSQMQGRGLLAAGAGASPLKQVATARNVIYLYMTGGMSHLDTFDPRPDNKEVNGETEAIKTNVDGIRISSSLPLMARQMDKVALIHSLNSTQGAHEQGNYYMHTSYTLRSSIRHPAMGAWLQKFQERGNPSLPGSVMIGNDSRHPGAGFFEAKFSPLMVNNPEDGVANSKLNKWFADSDDRFNSRLAIAHKLDVGFAEKYNVKNVRAYSDMYDDAVRMMKSEELKAFDLSGEDDKLRARYGRDSSFGQGCLLARRLVEHGVRHVEVSFGNWDTHNANFIRVPELCDELDAALSTLLQDLESRGLLQETLVVLATEFGRTPEINQNDGRDHHPKAFTCLMAGGGIRGGQAFGKKDEKGFEVVENKVGIPDFNATVAYALGIPLDQVLYSPSKRPFTVADKGKPITEIFG</sequence>
<dbReference type="InterPro" id="IPR006311">
    <property type="entry name" value="TAT_signal"/>
</dbReference>
<comment type="caution">
    <text evidence="1">The sequence shown here is derived from an EMBL/GenBank/DDBJ whole genome shotgun (WGS) entry which is preliminary data.</text>
</comment>
<dbReference type="InterPro" id="IPR010869">
    <property type="entry name" value="DUF1501"/>
</dbReference>
<protein>
    <submittedName>
        <fullName evidence="1">Uncharacterized protein DUF1501</fullName>
    </submittedName>
</protein>
<dbReference type="Proteomes" id="UP000253426">
    <property type="component" value="Unassembled WGS sequence"/>
</dbReference>
<dbReference type="SUPFAM" id="SSF53649">
    <property type="entry name" value="Alkaline phosphatase-like"/>
    <property type="match status" value="1"/>
</dbReference>
<dbReference type="Pfam" id="PF07394">
    <property type="entry name" value="DUF1501"/>
    <property type="match status" value="1"/>
</dbReference>
<dbReference type="InterPro" id="IPR017850">
    <property type="entry name" value="Alkaline_phosphatase_core_sf"/>
</dbReference>
<evidence type="ECO:0000313" key="2">
    <source>
        <dbReference type="Proteomes" id="UP000253426"/>
    </source>
</evidence>
<gene>
    <name evidence="1" type="ORF">DES53_12323</name>
</gene>
<dbReference type="PANTHER" id="PTHR43737">
    <property type="entry name" value="BLL7424 PROTEIN"/>
    <property type="match status" value="1"/>
</dbReference>
<proteinExistence type="predicted"/>
<dbReference type="RefSeq" id="WP_113962405.1">
    <property type="nucleotide sequence ID" value="NZ_QNRR01000023.1"/>
</dbReference>
<keyword evidence="2" id="KW-1185">Reference proteome</keyword>
<evidence type="ECO:0000313" key="1">
    <source>
        <dbReference type="EMBL" id="RBP35327.1"/>
    </source>
</evidence>
<dbReference type="Gene3D" id="3.40.720.10">
    <property type="entry name" value="Alkaline Phosphatase, subunit A"/>
    <property type="match status" value="1"/>
</dbReference>
<accession>A0A366H0G3</accession>
<dbReference type="PROSITE" id="PS51318">
    <property type="entry name" value="TAT"/>
    <property type="match status" value="1"/>
</dbReference>
<dbReference type="AlphaFoldDB" id="A0A366H0G3"/>
<dbReference type="OrthoDB" id="127333at2"/>
<reference evidence="1 2" key="1">
    <citation type="submission" date="2018-06" db="EMBL/GenBank/DDBJ databases">
        <title>Genomic Encyclopedia of Type Strains, Phase IV (KMG-IV): sequencing the most valuable type-strain genomes for metagenomic binning, comparative biology and taxonomic classification.</title>
        <authorList>
            <person name="Goeker M."/>
        </authorList>
    </citation>
    <scope>NUCLEOTIDE SEQUENCE [LARGE SCALE GENOMIC DNA]</scope>
    <source>
        <strain evidence="1 2">DSM 25532</strain>
    </source>
</reference>
<organism evidence="1 2">
    <name type="scientific">Roseimicrobium gellanilyticum</name>
    <dbReference type="NCBI Taxonomy" id="748857"/>
    <lineage>
        <taxon>Bacteria</taxon>
        <taxon>Pseudomonadati</taxon>
        <taxon>Verrucomicrobiota</taxon>
        <taxon>Verrucomicrobiia</taxon>
        <taxon>Verrucomicrobiales</taxon>
        <taxon>Verrucomicrobiaceae</taxon>
        <taxon>Roseimicrobium</taxon>
    </lineage>
</organism>
<name>A0A366H0G3_9BACT</name>
<dbReference type="EMBL" id="QNRR01000023">
    <property type="protein sequence ID" value="RBP35327.1"/>
    <property type="molecule type" value="Genomic_DNA"/>
</dbReference>
<dbReference type="PANTHER" id="PTHR43737:SF1">
    <property type="entry name" value="DUF1501 DOMAIN-CONTAINING PROTEIN"/>
    <property type="match status" value="1"/>
</dbReference>